<dbReference type="InterPro" id="IPR003343">
    <property type="entry name" value="Big_2"/>
</dbReference>
<dbReference type="EMBL" id="CP037940">
    <property type="protein sequence ID" value="QBO35022.1"/>
    <property type="molecule type" value="Genomic_DNA"/>
</dbReference>
<sequence>MSLSIALRAQINKNAINKVSWKVSNKKIARVTKMGKVIGKKTGG</sequence>
<dbReference type="Proteomes" id="UP000292886">
    <property type="component" value="Chromosome"/>
</dbReference>
<feature type="domain" description="BIG2" evidence="1">
    <location>
        <begin position="13"/>
        <end position="43"/>
    </location>
</feature>
<protein>
    <recommendedName>
        <fullName evidence="1">BIG2 domain-containing protein</fullName>
    </recommendedName>
</protein>
<dbReference type="Gene3D" id="2.60.40.1080">
    <property type="match status" value="1"/>
</dbReference>
<dbReference type="SUPFAM" id="SSF49373">
    <property type="entry name" value="Invasin/intimin cell-adhesion fragments"/>
    <property type="match status" value="1"/>
</dbReference>
<reference evidence="3" key="1">
    <citation type="submission" date="2019-03" db="EMBL/GenBank/DDBJ databases">
        <title>Weissella sp. 26KH-42 Genome sequencing.</title>
        <authorList>
            <person name="Heo J."/>
            <person name="Kim S.-J."/>
            <person name="Kim J.-S."/>
            <person name="Hong S.-B."/>
            <person name="Kwon S.-W."/>
        </authorList>
    </citation>
    <scope>NUCLEOTIDE SEQUENCE [LARGE SCALE GENOMIC DNA]</scope>
    <source>
        <strain evidence="3">26KH-42</strain>
    </source>
</reference>
<organism evidence="2 3">
    <name type="scientific">Periweissella cryptocerci</name>
    <dbReference type="NCBI Taxonomy" id="2506420"/>
    <lineage>
        <taxon>Bacteria</taxon>
        <taxon>Bacillati</taxon>
        <taxon>Bacillota</taxon>
        <taxon>Bacilli</taxon>
        <taxon>Lactobacillales</taxon>
        <taxon>Lactobacillaceae</taxon>
        <taxon>Periweissella</taxon>
    </lineage>
</organism>
<dbReference type="InterPro" id="IPR008964">
    <property type="entry name" value="Invasin/intimin_cell_adhesion"/>
</dbReference>
<accession>A0A4P6YR08</accession>
<gene>
    <name evidence="2" type="ORF">EQG49_00440</name>
</gene>
<evidence type="ECO:0000313" key="3">
    <source>
        <dbReference type="Proteomes" id="UP000292886"/>
    </source>
</evidence>
<keyword evidence="3" id="KW-1185">Reference proteome</keyword>
<dbReference type="Pfam" id="PF02368">
    <property type="entry name" value="Big_2"/>
    <property type="match status" value="1"/>
</dbReference>
<evidence type="ECO:0000313" key="2">
    <source>
        <dbReference type="EMBL" id="QBO35022.1"/>
    </source>
</evidence>
<evidence type="ECO:0000259" key="1">
    <source>
        <dbReference type="Pfam" id="PF02368"/>
    </source>
</evidence>
<dbReference type="AlphaFoldDB" id="A0A4P6YR08"/>
<proteinExistence type="predicted"/>
<dbReference type="KEGG" id="wei:EQG49_00440"/>
<name>A0A4P6YR08_9LACO</name>